<accession>A0A3A9A8L3</accession>
<dbReference type="PANTHER" id="PTHR22916:SF51">
    <property type="entry name" value="GLYCOSYLTRANSFERASE EPSH-RELATED"/>
    <property type="match status" value="1"/>
</dbReference>
<dbReference type="InterPro" id="IPR029063">
    <property type="entry name" value="SAM-dependent_MTases_sf"/>
</dbReference>
<evidence type="ECO:0000259" key="3">
    <source>
        <dbReference type="Pfam" id="PF00535"/>
    </source>
</evidence>
<dbReference type="Gene3D" id="3.40.50.720">
    <property type="entry name" value="NAD(P)-binding Rossmann-like Domain"/>
    <property type="match status" value="1"/>
</dbReference>
<sequence length="403" mass="47094">MGDLISIIVPIYRVERYLEQCILSIRNQTYKNLEIILVDDGSDDLCPQICEEHARNDERIKVIHKKNGGIDSARKAGISIAKGKYIGYVDGDDWIESNMYEQLLNFAWQYEVDVVESGVIDSWIDKEKIRTPYLPEGCYKDENFVEKVEPRILYAGAFFQYGIAPYLWSKLFLKEKLIKYQMVEDLTNIIHNDTMVSLPCMAESKKVYVSHNCYYHYRVRTDSLKRKCRLNEAANLLICYPEFYTRFKGTVLCTENDLQIKYYTMYWLLYRALDIFDQPHTDYFLMPFGGIKKDARIVLYGAGSAGIHLENYVRNVKGSNIVCWIDHNYESLQDTLNVKNPKDIIKYSYDYVVISILRENAVKSAQKELISLGVPEKKILWIEQKYIDNPNLLLNKMNCHTVI</sequence>
<dbReference type="GO" id="GO:0016757">
    <property type="term" value="F:glycosyltransferase activity"/>
    <property type="evidence" value="ECO:0007669"/>
    <property type="project" value="UniProtKB-KW"/>
</dbReference>
<keyword evidence="5" id="KW-1185">Reference proteome</keyword>
<comment type="caution">
    <text evidence="4">The sequence shown here is derived from an EMBL/GenBank/DDBJ whole genome shotgun (WGS) entry which is preliminary data.</text>
</comment>
<dbReference type="Pfam" id="PF00535">
    <property type="entry name" value="Glycos_transf_2"/>
    <property type="match status" value="1"/>
</dbReference>
<dbReference type="InterPro" id="IPR029044">
    <property type="entry name" value="Nucleotide-diphossugar_trans"/>
</dbReference>
<evidence type="ECO:0000313" key="5">
    <source>
        <dbReference type="Proteomes" id="UP000280696"/>
    </source>
</evidence>
<evidence type="ECO:0000313" key="4">
    <source>
        <dbReference type="EMBL" id="RKI87618.1"/>
    </source>
</evidence>
<organism evidence="4 5">
    <name type="scientific">Parablautia intestinalis</name>
    <dbReference type="NCBI Taxonomy" id="2320100"/>
    <lineage>
        <taxon>Bacteria</taxon>
        <taxon>Bacillati</taxon>
        <taxon>Bacillota</taxon>
        <taxon>Clostridia</taxon>
        <taxon>Lachnospirales</taxon>
        <taxon>Lachnospiraceae</taxon>
        <taxon>Parablautia</taxon>
    </lineage>
</organism>
<gene>
    <name evidence="4" type="ORF">D7V94_20755</name>
</gene>
<keyword evidence="1" id="KW-0328">Glycosyltransferase</keyword>
<dbReference type="EMBL" id="RAYQ01000038">
    <property type="protein sequence ID" value="RKI87618.1"/>
    <property type="molecule type" value="Genomic_DNA"/>
</dbReference>
<evidence type="ECO:0000256" key="1">
    <source>
        <dbReference type="ARBA" id="ARBA00022676"/>
    </source>
</evidence>
<feature type="domain" description="Glycosyltransferase 2-like" evidence="3">
    <location>
        <begin position="6"/>
        <end position="119"/>
    </location>
</feature>
<dbReference type="OrthoDB" id="396512at2"/>
<dbReference type="SUPFAM" id="SSF53448">
    <property type="entry name" value="Nucleotide-diphospho-sugar transferases"/>
    <property type="match status" value="1"/>
</dbReference>
<dbReference type="InterPro" id="IPR001173">
    <property type="entry name" value="Glyco_trans_2-like"/>
</dbReference>
<dbReference type="CDD" id="cd00761">
    <property type="entry name" value="Glyco_tranf_GTA_type"/>
    <property type="match status" value="1"/>
</dbReference>
<evidence type="ECO:0000256" key="2">
    <source>
        <dbReference type="ARBA" id="ARBA00022679"/>
    </source>
</evidence>
<name>A0A3A9A8L3_9FIRM</name>
<proteinExistence type="predicted"/>
<protein>
    <submittedName>
        <fullName evidence="4">Glycosyltransferase family 2 protein</fullName>
    </submittedName>
</protein>
<dbReference type="Gene3D" id="3.90.550.10">
    <property type="entry name" value="Spore Coat Polysaccharide Biosynthesis Protein SpsA, Chain A"/>
    <property type="match status" value="1"/>
</dbReference>
<dbReference type="AlphaFoldDB" id="A0A3A9A8L3"/>
<dbReference type="Proteomes" id="UP000280696">
    <property type="component" value="Unassembled WGS sequence"/>
</dbReference>
<dbReference type="SUPFAM" id="SSF53335">
    <property type="entry name" value="S-adenosyl-L-methionine-dependent methyltransferases"/>
    <property type="match status" value="1"/>
</dbReference>
<reference evidence="4 5" key="1">
    <citation type="submission" date="2018-09" db="EMBL/GenBank/DDBJ databases">
        <title>Murine metabolic-syndrome-specific gut microbial biobank.</title>
        <authorList>
            <person name="Liu C."/>
        </authorList>
    </citation>
    <scope>NUCLEOTIDE SEQUENCE [LARGE SCALE GENOMIC DNA]</scope>
    <source>
        <strain evidence="4 5">0.1xD8-82</strain>
    </source>
</reference>
<keyword evidence="2 4" id="KW-0808">Transferase</keyword>
<dbReference type="PANTHER" id="PTHR22916">
    <property type="entry name" value="GLYCOSYLTRANSFERASE"/>
    <property type="match status" value="1"/>
</dbReference>